<dbReference type="Proteomes" id="UP000007799">
    <property type="component" value="Unassembled WGS sequence"/>
</dbReference>
<sequence>MPGTAAQLVLESIQDTPVVALRSEPWTFTADFSWDPARTPYTNETLIYYQVVRHKHVVSAGNFSAVDPVFNALDTHRTFAVSDRDVGYHTYHLQLALQSNFSDPATEVASLSFHTHVIYGGLSLLPPLFTIAAVVFTRNVLFSLYTGVFMACFIIYRFNPIAAFTRSFDTMILDALADRGHAEVLLFTWFLSGMVACILKSGGGDGLVRAFSRYARTPRAGAVVTMVLGLLIFFDGIANTLIVGQTVRPITDMLHISREKLAFLVDATSSPVTSVSPISTWVGFELSLIENTLRDLASTGEDVTCYDSSAFVIFVKTIPGRYYPFIMIALQLLLVIAEREFGPMLAAERKARVRGRAGGGGGGGDSGGGGGGGGDRRAGYGAVMGGDGDGGDIGDIGNGGERDGVRMGLKALPASTRRRKMRGRYNSKTAPILGDERDGGDDDGDDGGENAAAFANGRGNGGEEQSKARAGRAERAGREEGVVSGSTSPNTWTSVDIHSSGATTPVSVSARTSPPSKTGSTRHLASGNAADETSHLMSGVTSPPSSSSSASSTLGSGGVVARTGGQEGQHGHGSNTNSSNNNDRHDYYEDMTFIDNSSSAAAHNHGASDTHTTDNDNDDDNDNRGEGGGGDADEDLKQFEPNPDTPKRWWNAAVPVIVTTVMVVIALVVTGVEQCRKLGLSLSGEHIFGNSDSYHALLYGSVLGTLTVWLLTWAQRVDVAGNVVWFARKFPPIMCLQASLDTWVAGVRSLTFAVLVLLLAWAVGSAFTLCGTATFISASLAGSVQAGAYPALTFLLSGVLAFVTGSSWGTMGIVFPLILPAAHQAAPCDRTVVYGTISSILAGAVFGDHCSPISDTTILSSIACRCNLTAHVVTQAPYALLAALCSFMLGDLPVGFGAYPEWVGLILSVGTAMAAGYVLSVRVDDARGRLDRVTLGWRALGRAVRRMRHRGVYALTGYRQAGRGDSTGSSSSGGGGRGYAAFSNDVSDPGDDVERRAYFNDVVARDPLLSIANFQRAVLSFLVGFYPEALADFELALGNMNGRPFVDYRQLGLPFKLYACEVQHNIRLAAEKAGNMAAAEAAKKAAADTSSHYTKAHAALATAQSPSLFEVPLVLFELPPSKVSALQKQQFMGKSELKVTLFKEDQAVGFQGEKYLKAMQDDGQEQTHAPPKQQQQQQQRRPPPPRLQPRPRQHQSAPASRRTASPPTATRANTPATTATSSAAKTTARAMLLGGRKAATQPPSPPHSHQPRGATGMARPPPPSTPPPARRHTHARGGSGTPSPPLAPHTNTSAATTRPPQPPQLPHVSAPPTAPAGKTGAAKAPPPGIKSTTRGAPLSSPAPSSSAAATGASDLSSPLKQRLQRTAVAATPPPPSRPSPRLARKQTSGNASTTSTDMPKPKEAKEKDKDVLPRRPPPPSSSSSATGKAGPAALLGGLKQAVRQRQETMDSRRGREVAPPSKPPPPPATAAGAKLSAAATVTTKNTSAAPSFPSSSSSTSTSSAAPSSAAPSSSSTAPPKPPPPAAVSGAGKTRRATAVPSTTAPSNAGTTYKPTPATATTATAATTRGLAKATSAPAGIGGRSVRDRMKAFESNNGIHGGGDGNGRDGGRCNESGRPGLPSKPRVQPTGATGVASSSASGQQDAKSGDSEDGGEGVRRLKLVIEFEDDEYTARIREGAPLPAFRKKVYETIDCDGDGLALWYRLAPAQPLLKLSDESHLRFLESQASTSLAVVVKADNS</sequence>
<protein>
    <submittedName>
        <fullName evidence="9">Na+/H+ antiporter family protein</fullName>
    </submittedName>
</protein>
<feature type="region of interest" description="Disordered" evidence="6">
    <location>
        <begin position="410"/>
        <end position="586"/>
    </location>
</feature>
<keyword evidence="5 7" id="KW-0472">Membrane</keyword>
<feature type="compositionally biased region" description="Basic and acidic residues" evidence="6">
    <location>
        <begin position="1399"/>
        <end position="1413"/>
    </location>
</feature>
<dbReference type="OrthoDB" id="5593520at2759"/>
<feature type="compositionally biased region" description="Acidic residues" evidence="6">
    <location>
        <begin position="438"/>
        <end position="448"/>
    </location>
</feature>
<feature type="compositionally biased region" description="Low complexity" evidence="6">
    <location>
        <begin position="1421"/>
        <end position="1438"/>
    </location>
</feature>
<dbReference type="KEGG" id="sre:PTSG_09755"/>
<feature type="compositionally biased region" description="Pro residues" evidence="6">
    <location>
        <begin position="1259"/>
        <end position="1268"/>
    </location>
</feature>
<feature type="compositionally biased region" description="Basic residues" evidence="6">
    <location>
        <begin position="416"/>
        <end position="425"/>
    </location>
</feature>
<dbReference type="EMBL" id="GL832985">
    <property type="protein sequence ID" value="EGD79341.1"/>
    <property type="molecule type" value="Genomic_DNA"/>
</dbReference>
<feature type="transmembrane region" description="Helical" evidence="7">
    <location>
        <begin position="750"/>
        <end position="776"/>
    </location>
</feature>
<dbReference type="Gene3D" id="1.25.40.10">
    <property type="entry name" value="Tetratricopeptide repeat domain"/>
    <property type="match status" value="1"/>
</dbReference>
<feature type="compositionally biased region" description="Basic and acidic residues" evidence="6">
    <location>
        <begin position="464"/>
        <end position="481"/>
    </location>
</feature>
<feature type="compositionally biased region" description="Basic and acidic residues" evidence="6">
    <location>
        <begin position="1444"/>
        <end position="1456"/>
    </location>
</feature>
<feature type="domain" description="Na+/H+ antiporter NhaC-like C-terminal" evidence="8">
    <location>
        <begin position="654"/>
        <end position="887"/>
    </location>
</feature>
<dbReference type="eggNOG" id="KOG4225">
    <property type="taxonomic scope" value="Eukaryota"/>
</dbReference>
<dbReference type="STRING" id="946362.F2UNY6"/>
<evidence type="ECO:0000256" key="6">
    <source>
        <dbReference type="SAM" id="MobiDB-lite"/>
    </source>
</evidence>
<dbReference type="PANTHER" id="PTHR43478:SF1">
    <property type="entry name" value="NA+_H+ ANTIPORTER NHAC-LIKE C-TERMINAL DOMAIN-CONTAINING PROTEIN"/>
    <property type="match status" value="1"/>
</dbReference>
<feature type="transmembrane region" description="Helical" evidence="7">
    <location>
        <begin position="184"/>
        <end position="208"/>
    </location>
</feature>
<dbReference type="InterPro" id="IPR018461">
    <property type="entry name" value="Na/H_Antiport_NhaC-like_C"/>
</dbReference>
<gene>
    <name evidence="9" type="ORF">PTSG_09755</name>
</gene>
<keyword evidence="10" id="KW-1185">Reference proteome</keyword>
<feature type="transmembrane region" description="Helical" evidence="7">
    <location>
        <begin position="902"/>
        <end position="920"/>
    </location>
</feature>
<evidence type="ECO:0000256" key="3">
    <source>
        <dbReference type="ARBA" id="ARBA00022692"/>
    </source>
</evidence>
<evidence type="ECO:0000256" key="5">
    <source>
        <dbReference type="ARBA" id="ARBA00023136"/>
    </source>
</evidence>
<feature type="compositionally biased region" description="Low complexity" evidence="6">
    <location>
        <begin position="538"/>
        <end position="554"/>
    </location>
</feature>
<evidence type="ECO:0000256" key="4">
    <source>
        <dbReference type="ARBA" id="ARBA00022989"/>
    </source>
</evidence>
<dbReference type="RefSeq" id="XP_004989110.1">
    <property type="nucleotide sequence ID" value="XM_004989053.1"/>
</dbReference>
<feature type="compositionally biased region" description="Low complexity" evidence="6">
    <location>
        <begin position="1335"/>
        <end position="1357"/>
    </location>
</feature>
<evidence type="ECO:0000259" key="8">
    <source>
        <dbReference type="Pfam" id="PF03553"/>
    </source>
</evidence>
<feature type="transmembrane region" description="Helical" evidence="7">
    <location>
        <begin position="117"/>
        <end position="137"/>
    </location>
</feature>
<feature type="compositionally biased region" description="Low complexity" evidence="6">
    <location>
        <begin position="1469"/>
        <end position="1517"/>
    </location>
</feature>
<evidence type="ECO:0000313" key="10">
    <source>
        <dbReference type="Proteomes" id="UP000007799"/>
    </source>
</evidence>
<dbReference type="GeneID" id="16069652"/>
<feature type="region of interest" description="Disordered" evidence="6">
    <location>
        <begin position="600"/>
        <end position="646"/>
    </location>
</feature>
<feature type="region of interest" description="Disordered" evidence="6">
    <location>
        <begin position="1160"/>
        <end position="1224"/>
    </location>
</feature>
<feature type="transmembrane region" description="Helical" evidence="7">
    <location>
        <begin position="220"/>
        <end position="243"/>
    </location>
</feature>
<name>F2UNY6_SALR5</name>
<feature type="compositionally biased region" description="Low complexity" evidence="6">
    <location>
        <begin position="1630"/>
        <end position="1645"/>
    </location>
</feature>
<keyword evidence="3 7" id="KW-0812">Transmembrane</keyword>
<reference evidence="9" key="1">
    <citation type="submission" date="2009-08" db="EMBL/GenBank/DDBJ databases">
        <title>Annotation of Salpingoeca rosetta.</title>
        <authorList>
            <consortium name="The Broad Institute Genome Sequencing Platform"/>
            <person name="Russ C."/>
            <person name="Cuomo C."/>
            <person name="Burger G."/>
            <person name="Gray M.W."/>
            <person name="Holland P.W.H."/>
            <person name="King N."/>
            <person name="Lang F.B.F."/>
            <person name="Roger A.J."/>
            <person name="Ruiz-Trillo I."/>
            <person name="Young S.K."/>
            <person name="Zeng Q."/>
            <person name="Gargeya S."/>
            <person name="Alvarado L."/>
            <person name="Berlin A."/>
            <person name="Chapman S.B."/>
            <person name="Chen Z."/>
            <person name="Freedman E."/>
            <person name="Gellesch M."/>
            <person name="Goldberg J."/>
            <person name="Griggs A."/>
            <person name="Gujja S."/>
            <person name="Heilman E."/>
            <person name="Heiman D."/>
            <person name="Howarth C."/>
            <person name="Mehta T."/>
            <person name="Neiman D."/>
            <person name="Pearson M."/>
            <person name="Roberts A."/>
            <person name="Saif S."/>
            <person name="Shea T."/>
            <person name="Shenoy N."/>
            <person name="Sisk P."/>
            <person name="Stolte C."/>
            <person name="Sykes S."/>
            <person name="White J."/>
            <person name="Yandava C."/>
            <person name="Haas B."/>
            <person name="Nusbaum C."/>
            <person name="Birren B."/>
        </authorList>
    </citation>
    <scope>NUCLEOTIDE SEQUENCE [LARGE SCALE GENOMIC DNA]</scope>
    <source>
        <strain evidence="9">ATCC 50818</strain>
    </source>
</reference>
<comment type="subcellular location">
    <subcellularLocation>
        <location evidence="1">Cell membrane</location>
        <topology evidence="1">Multi-pass membrane protein</topology>
    </subcellularLocation>
</comment>
<evidence type="ECO:0000256" key="7">
    <source>
        <dbReference type="SAM" id="Phobius"/>
    </source>
</evidence>
<feature type="compositionally biased region" description="Polar residues" evidence="6">
    <location>
        <begin position="1289"/>
        <end position="1298"/>
    </location>
</feature>
<feature type="transmembrane region" description="Helical" evidence="7">
    <location>
        <begin position="788"/>
        <end position="819"/>
    </location>
</feature>
<accession>F2UNY6</accession>
<feature type="region of interest" description="Disordered" evidence="6">
    <location>
        <begin position="1236"/>
        <end position="1658"/>
    </location>
</feature>
<dbReference type="PANTHER" id="PTHR43478">
    <property type="entry name" value="NA+/H+ ANTIPORTER-RELATED"/>
    <property type="match status" value="1"/>
</dbReference>
<keyword evidence="2" id="KW-1003">Cell membrane</keyword>
<feature type="transmembrane region" description="Helical" evidence="7">
    <location>
        <begin position="693"/>
        <end position="714"/>
    </location>
</feature>
<feature type="transmembrane region" description="Helical" evidence="7">
    <location>
        <begin position="649"/>
        <end position="672"/>
    </location>
</feature>
<feature type="compositionally biased region" description="Polar residues" evidence="6">
    <location>
        <begin position="1385"/>
        <end position="1397"/>
    </location>
</feature>
<feature type="compositionally biased region" description="Gly residues" evidence="6">
    <location>
        <begin position="356"/>
        <end position="373"/>
    </location>
</feature>
<evidence type="ECO:0000256" key="1">
    <source>
        <dbReference type="ARBA" id="ARBA00004651"/>
    </source>
</evidence>
<dbReference type="InterPro" id="IPR011990">
    <property type="entry name" value="TPR-like_helical_dom_sf"/>
</dbReference>
<dbReference type="OMA" id="NGCFINE"/>
<organism evidence="10">
    <name type="scientific">Salpingoeca rosetta (strain ATCC 50818 / BSB-021)</name>
    <dbReference type="NCBI Taxonomy" id="946362"/>
    <lineage>
        <taxon>Eukaryota</taxon>
        <taxon>Choanoflagellata</taxon>
        <taxon>Craspedida</taxon>
        <taxon>Salpingoecidae</taxon>
        <taxon>Salpingoeca</taxon>
    </lineage>
</organism>
<proteinExistence type="predicted"/>
<feature type="compositionally biased region" description="Low complexity" evidence="6">
    <location>
        <begin position="1170"/>
        <end position="1180"/>
    </location>
</feature>
<keyword evidence="4 7" id="KW-1133">Transmembrane helix</keyword>
<evidence type="ECO:0000256" key="2">
    <source>
        <dbReference type="ARBA" id="ARBA00022475"/>
    </source>
</evidence>
<dbReference type="InParanoid" id="F2UNY6"/>
<dbReference type="Pfam" id="PF03553">
    <property type="entry name" value="Na_H_antiporter"/>
    <property type="match status" value="1"/>
</dbReference>
<feature type="transmembrane region" description="Helical" evidence="7">
    <location>
        <begin position="831"/>
        <end position="847"/>
    </location>
</feature>
<feature type="region of interest" description="Disordered" evidence="6">
    <location>
        <begin position="354"/>
        <end position="384"/>
    </location>
</feature>
<feature type="compositionally biased region" description="Polar residues" evidence="6">
    <location>
        <begin position="484"/>
        <end position="523"/>
    </location>
</feature>
<evidence type="ECO:0000313" key="9">
    <source>
        <dbReference type="EMBL" id="EGD79341.1"/>
    </source>
</evidence>
<dbReference type="GO" id="GO:0005886">
    <property type="term" value="C:plasma membrane"/>
    <property type="evidence" value="ECO:0007669"/>
    <property type="project" value="UniProtKB-SubCell"/>
</dbReference>
<feature type="transmembrane region" description="Helical" evidence="7">
    <location>
        <begin position="144"/>
        <end position="164"/>
    </location>
</feature>
<feature type="compositionally biased region" description="Low complexity" evidence="6">
    <location>
        <begin position="1194"/>
        <end position="1224"/>
    </location>
</feature>
<feature type="transmembrane region" description="Helical" evidence="7">
    <location>
        <begin position="868"/>
        <end position="890"/>
    </location>
</feature>
<feature type="compositionally biased region" description="Low complexity" evidence="6">
    <location>
        <begin position="1548"/>
        <end position="1574"/>
    </location>
</feature>